<dbReference type="PANTHER" id="PTHR31917">
    <property type="entry name" value="AGENET DOMAIN-CONTAINING PROTEIN-RELATED"/>
    <property type="match status" value="1"/>
</dbReference>
<dbReference type="PANTHER" id="PTHR31917:SF148">
    <property type="entry name" value="DUF724 DOMAIN-CONTAINING PROTEIN 2"/>
    <property type="match status" value="1"/>
</dbReference>
<dbReference type="eggNOG" id="ENOG502S5TM">
    <property type="taxonomic scope" value="Eukaryota"/>
</dbReference>
<sequence length="147" mass="17545">MRPPMKKVDYKEGDKVEVCSKEEGFIGSYYEGTIVSCLENGKYVVCYKNLIEDDNSGRYLKETLYPKELRPLPPRVRNPTNFKRNQKVDAFDNDGWWLGVIASEKMVQQKIDYYKVYFPNCNESIYYPSHRIRLHHQWFAGHWIKEH</sequence>
<reference evidence="3" key="2">
    <citation type="submission" date="2025-08" db="UniProtKB">
        <authorList>
            <consortium name="RefSeq"/>
        </authorList>
    </citation>
    <scope>IDENTIFICATION</scope>
    <source>
        <tissue evidence="3">Etiolated seedlings</tissue>
    </source>
</reference>
<dbReference type="CDD" id="cd20405">
    <property type="entry name" value="Tudor_Agenet_AtDUF_rpt1_3"/>
    <property type="match status" value="1"/>
</dbReference>
<dbReference type="Pfam" id="PF05641">
    <property type="entry name" value="Agenet"/>
    <property type="match status" value="1"/>
</dbReference>
<dbReference type="Gene3D" id="2.30.30.140">
    <property type="match status" value="1"/>
</dbReference>
<dbReference type="OrthoDB" id="938602at2759"/>
<feature type="domain" description="Agenet" evidence="1">
    <location>
        <begin position="80"/>
        <end position="140"/>
    </location>
</feature>
<dbReference type="STRING" id="3827.A0A1S2YIZ2"/>
<dbReference type="InterPro" id="IPR008395">
    <property type="entry name" value="Agenet-like_dom"/>
</dbReference>
<accession>A0A1S2YIZ2</accession>
<feature type="domain" description="Agenet" evidence="1">
    <location>
        <begin position="8"/>
        <end position="77"/>
    </location>
</feature>
<dbReference type="KEGG" id="cam:101509104"/>
<evidence type="ECO:0000313" key="3">
    <source>
        <dbReference type="RefSeq" id="XP_004505492.1"/>
    </source>
</evidence>
<dbReference type="AlphaFoldDB" id="A0A1S2YIZ2"/>
<dbReference type="PaxDb" id="3827-XP_004505492.1"/>
<dbReference type="RefSeq" id="XP_004505492.1">
    <property type="nucleotide sequence ID" value="XM_004505435.3"/>
</dbReference>
<protein>
    <submittedName>
        <fullName evidence="3">DUF724 domain-containing protein 2-like</fullName>
    </submittedName>
</protein>
<evidence type="ECO:0000259" key="1">
    <source>
        <dbReference type="SMART" id="SM00743"/>
    </source>
</evidence>
<gene>
    <name evidence="3" type="primary">LOC101509104</name>
</gene>
<dbReference type="Proteomes" id="UP000087171">
    <property type="component" value="Chromosome Ca6"/>
</dbReference>
<proteinExistence type="predicted"/>
<organism evidence="2 3">
    <name type="scientific">Cicer arietinum</name>
    <name type="common">Chickpea</name>
    <name type="synonym">Garbanzo</name>
    <dbReference type="NCBI Taxonomy" id="3827"/>
    <lineage>
        <taxon>Eukaryota</taxon>
        <taxon>Viridiplantae</taxon>
        <taxon>Streptophyta</taxon>
        <taxon>Embryophyta</taxon>
        <taxon>Tracheophyta</taxon>
        <taxon>Spermatophyta</taxon>
        <taxon>Magnoliopsida</taxon>
        <taxon>eudicotyledons</taxon>
        <taxon>Gunneridae</taxon>
        <taxon>Pentapetalae</taxon>
        <taxon>rosids</taxon>
        <taxon>fabids</taxon>
        <taxon>Fabales</taxon>
        <taxon>Fabaceae</taxon>
        <taxon>Papilionoideae</taxon>
        <taxon>50 kb inversion clade</taxon>
        <taxon>NPAAA clade</taxon>
        <taxon>Hologalegina</taxon>
        <taxon>IRL clade</taxon>
        <taxon>Cicereae</taxon>
        <taxon>Cicer</taxon>
    </lineage>
</organism>
<name>A0A1S2YIZ2_CICAR</name>
<evidence type="ECO:0000313" key="2">
    <source>
        <dbReference type="Proteomes" id="UP000087171"/>
    </source>
</evidence>
<keyword evidence="2" id="KW-1185">Reference proteome</keyword>
<reference evidence="2" key="1">
    <citation type="journal article" date="2013" name="Nat. Biotechnol.">
        <title>Draft genome sequence of chickpea (Cicer arietinum) provides a resource for trait improvement.</title>
        <authorList>
            <person name="Varshney R.K."/>
            <person name="Song C."/>
            <person name="Saxena R.K."/>
            <person name="Azam S."/>
            <person name="Yu S."/>
            <person name="Sharpe A.G."/>
            <person name="Cannon S."/>
            <person name="Baek J."/>
            <person name="Rosen B.D."/>
            <person name="Tar'an B."/>
            <person name="Millan T."/>
            <person name="Zhang X."/>
            <person name="Ramsay L.D."/>
            <person name="Iwata A."/>
            <person name="Wang Y."/>
            <person name="Nelson W."/>
            <person name="Farmer A.D."/>
            <person name="Gaur P.M."/>
            <person name="Soderlund C."/>
            <person name="Penmetsa R.V."/>
            <person name="Xu C."/>
            <person name="Bharti A.K."/>
            <person name="He W."/>
            <person name="Winter P."/>
            <person name="Zhao S."/>
            <person name="Hane J.K."/>
            <person name="Carrasquilla-Garcia N."/>
            <person name="Condie J.A."/>
            <person name="Upadhyaya H.D."/>
            <person name="Luo M.C."/>
            <person name="Thudi M."/>
            <person name="Gowda C.L."/>
            <person name="Singh N.P."/>
            <person name="Lichtenzveig J."/>
            <person name="Gali K.K."/>
            <person name="Rubio J."/>
            <person name="Nadarajan N."/>
            <person name="Dolezel J."/>
            <person name="Bansal K.C."/>
            <person name="Xu X."/>
            <person name="Edwards D."/>
            <person name="Zhang G."/>
            <person name="Kahl G."/>
            <person name="Gil J."/>
            <person name="Singh K.B."/>
            <person name="Datta S.K."/>
            <person name="Jackson S.A."/>
            <person name="Wang J."/>
            <person name="Cook D.R."/>
        </authorList>
    </citation>
    <scope>NUCLEOTIDE SEQUENCE [LARGE SCALE GENOMIC DNA]</scope>
    <source>
        <strain evidence="2">cv. CDC Frontier</strain>
    </source>
</reference>
<dbReference type="InterPro" id="IPR014002">
    <property type="entry name" value="Agenet_dom_plant"/>
</dbReference>
<dbReference type="GeneID" id="101509104"/>
<dbReference type="SMART" id="SM00743">
    <property type="entry name" value="Agenet"/>
    <property type="match status" value="2"/>
</dbReference>